<dbReference type="InterPro" id="IPR007526">
    <property type="entry name" value="SWIRM"/>
</dbReference>
<evidence type="ECO:0000259" key="4">
    <source>
        <dbReference type="PROSITE" id="PS51293"/>
    </source>
</evidence>
<evidence type="ECO:0000313" key="5">
    <source>
        <dbReference type="EMBL" id="KAK2195955.1"/>
    </source>
</evidence>
<dbReference type="InterPro" id="IPR036388">
    <property type="entry name" value="WH-like_DNA-bd_sf"/>
</dbReference>
<dbReference type="PROSITE" id="PS50090">
    <property type="entry name" value="MYB_LIKE"/>
    <property type="match status" value="1"/>
</dbReference>
<dbReference type="RefSeq" id="XP_067802797.1">
    <property type="nucleotide sequence ID" value="XM_067947575.1"/>
</dbReference>
<sequence>MIMDAIQRGHLSANYSQWFDTSSVNEVEREYGASISLGHGVDKSILLESYVKLRNEIIAQYRKDPRKYLSAEECARRLDDFDPSLVLKVHTLMDYWGFINFYAKDFSDIRTNYKTSFTKRSCVHPSFIIQQNDEAVENAIKPFTLFKCKTDASIKMTELKTHRKCYGCGRPCKYAYYILVPEIAIELKDTSIWCSVCYSNSNYLANVSKKGYIRVQIPTDLADSIDGTDISSNPWSKSDMEKLFDAISQYGSDWKQIAKNVRSGVTPADCIYQFLMAPLAKEILSKVKLPICFNNYSHIDKNDENAKNEKYDKIPFETSPNCMVALLSFLSGVVSPVVAAGAARAAMQHLIANAIPINKGGEETQTPDIPVDYGVDSKTMRKATIIAMDKAVEISSQMITLERDRSSKEFKNLIEIKFNRVRQKFEKLMMAQSKIEDDSKLMENNMYELLKGVRSSRRSKTLSTSFLPR</sequence>
<dbReference type="AlphaFoldDB" id="A0AAD9UNR6"/>
<dbReference type="Gene3D" id="1.10.10.10">
    <property type="entry name" value="Winged helix-like DNA-binding domain superfamily/Winged helix DNA-binding domain"/>
    <property type="match status" value="1"/>
</dbReference>
<comment type="caution">
    <text evidence="5">The sequence shown here is derived from an EMBL/GenBank/DDBJ whole genome shotgun (WGS) entry which is preliminary data.</text>
</comment>
<evidence type="ECO:0000259" key="3">
    <source>
        <dbReference type="PROSITE" id="PS50934"/>
    </source>
</evidence>
<dbReference type="Proteomes" id="UP001214638">
    <property type="component" value="Unassembled WGS sequence"/>
</dbReference>
<dbReference type="PROSITE" id="PS51293">
    <property type="entry name" value="SANT"/>
    <property type="match status" value="1"/>
</dbReference>
<accession>A0AAD9UNR6</accession>
<dbReference type="GO" id="GO:0003677">
    <property type="term" value="F:DNA binding"/>
    <property type="evidence" value="ECO:0007669"/>
    <property type="project" value="UniProtKB-KW"/>
</dbReference>
<dbReference type="Gene3D" id="1.10.10.60">
    <property type="entry name" value="Homeodomain-like"/>
    <property type="match status" value="1"/>
</dbReference>
<dbReference type="Pfam" id="PF00249">
    <property type="entry name" value="Myb_DNA-binding"/>
    <property type="match status" value="1"/>
</dbReference>
<reference evidence="5" key="1">
    <citation type="journal article" date="2023" name="Nat. Microbiol.">
        <title>Babesia duncani multi-omics identifies virulence factors and drug targets.</title>
        <authorList>
            <person name="Singh P."/>
            <person name="Lonardi S."/>
            <person name="Liang Q."/>
            <person name="Vydyam P."/>
            <person name="Khabirova E."/>
            <person name="Fang T."/>
            <person name="Gihaz S."/>
            <person name="Thekkiniath J."/>
            <person name="Munshi M."/>
            <person name="Abel S."/>
            <person name="Ciampossin L."/>
            <person name="Batugedara G."/>
            <person name="Gupta M."/>
            <person name="Lu X.M."/>
            <person name="Lenz T."/>
            <person name="Chakravarty S."/>
            <person name="Cornillot E."/>
            <person name="Hu Y."/>
            <person name="Ma W."/>
            <person name="Gonzalez L.M."/>
            <person name="Sanchez S."/>
            <person name="Estrada K."/>
            <person name="Sanchez-Flores A."/>
            <person name="Montero E."/>
            <person name="Harb O.S."/>
            <person name="Le Roch K.G."/>
            <person name="Mamoun C.B."/>
        </authorList>
    </citation>
    <scope>NUCLEOTIDE SEQUENCE</scope>
    <source>
        <strain evidence="5">WA1</strain>
    </source>
</reference>
<feature type="domain" description="Myb-like" evidence="2">
    <location>
        <begin position="227"/>
        <end position="274"/>
    </location>
</feature>
<feature type="domain" description="SANT" evidence="4">
    <location>
        <begin position="230"/>
        <end position="282"/>
    </location>
</feature>
<dbReference type="GeneID" id="94336850"/>
<dbReference type="InterPro" id="IPR017884">
    <property type="entry name" value="SANT_dom"/>
</dbReference>
<organism evidence="5 6">
    <name type="scientific">Babesia duncani</name>
    <dbReference type="NCBI Taxonomy" id="323732"/>
    <lineage>
        <taxon>Eukaryota</taxon>
        <taxon>Sar</taxon>
        <taxon>Alveolata</taxon>
        <taxon>Apicomplexa</taxon>
        <taxon>Aconoidasida</taxon>
        <taxon>Piroplasmida</taxon>
        <taxon>Babesiidae</taxon>
        <taxon>Babesia</taxon>
    </lineage>
</organism>
<dbReference type="Pfam" id="PF04433">
    <property type="entry name" value="SWIRM"/>
    <property type="match status" value="1"/>
</dbReference>
<dbReference type="SMART" id="SM00717">
    <property type="entry name" value="SANT"/>
    <property type="match status" value="1"/>
</dbReference>
<dbReference type="CDD" id="cd00167">
    <property type="entry name" value="SANT"/>
    <property type="match status" value="1"/>
</dbReference>
<protein>
    <submittedName>
        <fullName evidence="5">Bifunctional SANT-Myb domain/Homeobox-like domain superfamily/SWIRM domain/Myb domain/SANT domain/Winged helix-like DNA-binding domain superfamily</fullName>
    </submittedName>
</protein>
<evidence type="ECO:0000259" key="2">
    <source>
        <dbReference type="PROSITE" id="PS50090"/>
    </source>
</evidence>
<dbReference type="InterPro" id="IPR001005">
    <property type="entry name" value="SANT/Myb"/>
</dbReference>
<dbReference type="EMBL" id="JALLKP010000003">
    <property type="protein sequence ID" value="KAK2195955.1"/>
    <property type="molecule type" value="Genomic_DNA"/>
</dbReference>
<dbReference type="KEGG" id="bdw:94336850"/>
<keyword evidence="1" id="KW-0539">Nucleus</keyword>
<feature type="domain" description="SWIRM" evidence="3">
    <location>
        <begin position="10"/>
        <end position="110"/>
    </location>
</feature>
<dbReference type="SUPFAM" id="SSF46689">
    <property type="entry name" value="Homeodomain-like"/>
    <property type="match status" value="2"/>
</dbReference>
<name>A0AAD9UNR6_9APIC</name>
<evidence type="ECO:0000256" key="1">
    <source>
        <dbReference type="ARBA" id="ARBA00023242"/>
    </source>
</evidence>
<gene>
    <name evidence="5" type="ORF">BdWA1_002553</name>
</gene>
<keyword evidence="6" id="KW-1185">Reference proteome</keyword>
<dbReference type="PROSITE" id="PS50934">
    <property type="entry name" value="SWIRM"/>
    <property type="match status" value="1"/>
</dbReference>
<keyword evidence="5" id="KW-0238">DNA-binding</keyword>
<evidence type="ECO:0000313" key="6">
    <source>
        <dbReference type="Proteomes" id="UP001214638"/>
    </source>
</evidence>
<dbReference type="InterPro" id="IPR009057">
    <property type="entry name" value="Homeodomain-like_sf"/>
</dbReference>
<proteinExistence type="predicted"/>